<evidence type="ECO:0000313" key="6">
    <source>
        <dbReference type="EMBL" id="KAF7286968.1"/>
    </source>
</evidence>
<name>A0A834IXF6_RHYFE</name>
<evidence type="ECO:0000313" key="7">
    <source>
        <dbReference type="Proteomes" id="UP000625711"/>
    </source>
</evidence>
<evidence type="ECO:0000256" key="1">
    <source>
        <dbReference type="PROSITE-ProRule" id="PRU00339"/>
    </source>
</evidence>
<dbReference type="InterPro" id="IPR024420">
    <property type="entry name" value="TRAPP_III_complex_Trs85"/>
</dbReference>
<dbReference type="OrthoDB" id="203724at2759"/>
<dbReference type="PROSITE" id="PS50005">
    <property type="entry name" value="TPR"/>
    <property type="match status" value="1"/>
</dbReference>
<gene>
    <name evidence="6" type="ORF">GWI33_002813</name>
</gene>
<dbReference type="GO" id="GO:1990072">
    <property type="term" value="C:TRAPPIII protein complex"/>
    <property type="evidence" value="ECO:0007669"/>
    <property type="project" value="TreeGrafter"/>
</dbReference>
<dbReference type="Gene3D" id="1.25.40.10">
    <property type="entry name" value="Tetratricopeptide repeat domain"/>
    <property type="match status" value="1"/>
</dbReference>
<dbReference type="InterPro" id="IPR011990">
    <property type="entry name" value="TPR-like_helical_dom_sf"/>
</dbReference>
<protein>
    <recommendedName>
        <fullName evidence="8">Trafficking protein particle complex subunit 8</fullName>
    </recommendedName>
</protein>
<dbReference type="Pfam" id="PF24544">
    <property type="entry name" value="Ig_TPPC8_2nd"/>
    <property type="match status" value="1"/>
</dbReference>
<keyword evidence="1" id="KW-0802">TPR repeat</keyword>
<feature type="repeat" description="TPR" evidence="1">
    <location>
        <begin position="575"/>
        <end position="608"/>
    </location>
</feature>
<evidence type="ECO:0000259" key="4">
    <source>
        <dbReference type="Pfam" id="PF24545"/>
    </source>
</evidence>
<dbReference type="InterPro" id="IPR058541">
    <property type="entry name" value="Ig_TPPC8_1st"/>
</dbReference>
<keyword evidence="7" id="KW-1185">Reference proteome</keyword>
<dbReference type="InterPro" id="IPR058540">
    <property type="entry name" value="Ig_TPPC8_3rd"/>
</dbReference>
<dbReference type="Pfam" id="PF12739">
    <property type="entry name" value="TRAPPC-Trs85"/>
    <property type="match status" value="1"/>
</dbReference>
<sequence>MSQCKQSPQEFIKDVFTPQIAVMCTPAAEKCCEKNNLDFTELLQPFSKLTNDTTYKDPSGATTLIKNLKLSFIDFNLRPPQTVLAKKLLNSSVSEAAEPKTKLHEVKDYKLEIPASTPWFESWRDTFMKVQYPSDHEFTKHYLACLIVVSSNDNNPVEAVIHLVQNLNQMQNSNSTGKLPKWFSANTLKYYVILHDNTDGNSTIANEAFNSIKSSYGIANCFLLRMNSRPPGASNNEHLPDPWSQFLNGKIDTKSYQVTPECSPGPTRHLSLEIGQEANENKSLNYHPLSPEVEDLTLDHDTDKEEQLSKRKKSWSHGCCLSVDDIEQIKSMIYEFASACLLPYIEKQLASLYDSISYKKGMSKTLFSATKRWFSTNKSGTSVVAINNLIYSTDSPELQIRRLGDLYFMFGNYNSAFQAYHTAKRDYNADQAWLYYAGALEMAALSAFMINESSRKTYDYMEESITTYLNTCKMPQFATRATILSSECLKSKQLYGEAAHQLIRMTSEDSDLRSALLLEQASYCFILSNMLRKYAFHMVLSGHRFSKAAQKKHSLRCYRQAYEIYENTGWNLAADHIHYTIGRQANNLQKYDEAVESFSKLLTKDSKQTNQQQGTFLKEYLTILQSKLQKDGLDEIPELPVPELNNSTLKVLVGPTRPLSTPGKIPAMGISFDSCEDSAAESRWHKLEEMIISEVNGASPLIFKPMITLYTTSTLEKNIPIAIINEPIQISIEFSNPLQTVLLLKDIYLMWSYESESNSITNKVLNEHVDKYIKTFITKSVIIQGNCKQDMVLSLTPLVTGKLTITAICYTLSGSTATTENIIVKGKKIINISTNASIVKPITVEIVPYAPRLQITFSEINLELLAGELQKVSVQLQNTGSVPLKNVLFATSVPLLLESELKVNHKEYTFADSENPQLREKLARKNHIITLPLPNNQLENGQNISFDIWLRAPHQKGPASIDLLTYYENINPKSTPKYRLIRHSWNLSVQESISIDVSPQTSYNSTTEEELALALKATNLNKITNAISTEITLLKVCLLSNNWVLTKDMVTPQYIILNSQESAHILTKAKRDVRENSQYSYISLTTDKISIPYLTTALLSFARKSDKALLNVFESAQEFRKIKDGSLILEWKALVYDALNRRVVNGHTCIPIEVNRSDMMQLERFISNSMVDLNSAVDTADRAVERAQSQVFYNLLHPSIVKHNFKITKSCVVPVTLVLHSIVKNAIQVTVNTVDRKNKQTNTTKTFKSNSLSLSASNHFCWLSNGKILRILHPLTTTTVQLSVIVANPGTFDLGANLAVFCNRLQKDVNPILQLCEVHSALIVIDSNS</sequence>
<feature type="domain" description="TPPC8 first Ig-like" evidence="4">
    <location>
        <begin position="675"/>
        <end position="864"/>
    </location>
</feature>
<dbReference type="Pfam" id="PF24545">
    <property type="entry name" value="Ig_TPPC8_1st"/>
    <property type="match status" value="1"/>
</dbReference>
<evidence type="ECO:0000259" key="2">
    <source>
        <dbReference type="Pfam" id="PF24542"/>
    </source>
</evidence>
<dbReference type="Pfam" id="PF24546">
    <property type="entry name" value="Ig_TPPC8_3rd"/>
    <property type="match status" value="1"/>
</dbReference>
<dbReference type="EMBL" id="JAACXV010000017">
    <property type="protein sequence ID" value="KAF7286968.1"/>
    <property type="molecule type" value="Genomic_DNA"/>
</dbReference>
<evidence type="ECO:0000259" key="3">
    <source>
        <dbReference type="Pfam" id="PF24544"/>
    </source>
</evidence>
<comment type="caution">
    <text evidence="6">The sequence shown here is derived from an EMBL/GenBank/DDBJ whole genome shotgun (WGS) entry which is preliminary data.</text>
</comment>
<dbReference type="SUPFAM" id="SSF48452">
    <property type="entry name" value="TPR-like"/>
    <property type="match status" value="1"/>
</dbReference>
<dbReference type="PANTHER" id="PTHR12975:SF6">
    <property type="entry name" value="TRAFFICKING PROTEIN PARTICLE COMPLEX SUBUNIT 8"/>
    <property type="match status" value="1"/>
</dbReference>
<dbReference type="InterPro" id="IPR057651">
    <property type="entry name" value="Ig_TPPC8_C"/>
</dbReference>
<accession>A0A834IXF6</accession>
<dbReference type="Proteomes" id="UP000625711">
    <property type="component" value="Unassembled WGS sequence"/>
</dbReference>
<feature type="domain" description="TPPC8 third Ig-like" evidence="5">
    <location>
        <begin position="984"/>
        <end position="1148"/>
    </location>
</feature>
<feature type="domain" description="TPPC8 C-terminal Ig-like" evidence="2">
    <location>
        <begin position="1192"/>
        <end position="1302"/>
    </location>
</feature>
<dbReference type="PANTHER" id="PTHR12975">
    <property type="entry name" value="TRANSPORT PROTEIN TRAPP"/>
    <property type="match status" value="1"/>
</dbReference>
<evidence type="ECO:0000259" key="5">
    <source>
        <dbReference type="Pfam" id="PF24546"/>
    </source>
</evidence>
<feature type="domain" description="TPPC8 second Ig-like" evidence="3">
    <location>
        <begin position="867"/>
        <end position="981"/>
    </location>
</feature>
<evidence type="ECO:0008006" key="8">
    <source>
        <dbReference type="Google" id="ProtNLM"/>
    </source>
</evidence>
<dbReference type="Pfam" id="PF24542">
    <property type="entry name" value="Ig_TPPC8_C"/>
    <property type="match status" value="1"/>
</dbReference>
<proteinExistence type="predicted"/>
<reference evidence="6" key="1">
    <citation type="submission" date="2020-08" db="EMBL/GenBank/DDBJ databases">
        <title>Genome sequencing and assembly of the red palm weevil Rhynchophorus ferrugineus.</title>
        <authorList>
            <person name="Dias G.B."/>
            <person name="Bergman C.M."/>
            <person name="Manee M."/>
        </authorList>
    </citation>
    <scope>NUCLEOTIDE SEQUENCE</scope>
    <source>
        <strain evidence="6">AA-2017</strain>
        <tissue evidence="6">Whole larva</tissue>
    </source>
</reference>
<organism evidence="6 7">
    <name type="scientific">Rhynchophorus ferrugineus</name>
    <name type="common">Red palm weevil</name>
    <name type="synonym">Curculio ferrugineus</name>
    <dbReference type="NCBI Taxonomy" id="354439"/>
    <lineage>
        <taxon>Eukaryota</taxon>
        <taxon>Metazoa</taxon>
        <taxon>Ecdysozoa</taxon>
        <taxon>Arthropoda</taxon>
        <taxon>Hexapoda</taxon>
        <taxon>Insecta</taxon>
        <taxon>Pterygota</taxon>
        <taxon>Neoptera</taxon>
        <taxon>Endopterygota</taxon>
        <taxon>Coleoptera</taxon>
        <taxon>Polyphaga</taxon>
        <taxon>Cucujiformia</taxon>
        <taxon>Curculionidae</taxon>
        <taxon>Dryophthorinae</taxon>
        <taxon>Rhynchophorus</taxon>
    </lineage>
</organism>
<dbReference type="InterPro" id="IPR058538">
    <property type="entry name" value="Ig_TPPC8_2nd"/>
</dbReference>
<dbReference type="InterPro" id="IPR019734">
    <property type="entry name" value="TPR_rpt"/>
</dbReference>